<sequence length="286" mass="30695">MLLLAAAAGAAAYALAKIGYDIIDAALSNDREYYQDTDARKAVACLMYQKIKGATPQFAEWSISLNDWAFGTVPEQDAIVSIVAVANTDVDLYMNFLLSLQDTNDITASLPACDCPVPLIFDQLQGPTGLELYGTRYTMPSSLVFSSPGDDQALCPGHYQVANDRYVQVTSSIGGMGVNLRVWLPENVLVTKIQVKWGISRPSVFGGGDKNAAIFIGDPTAGGVFVAGHSWPSGTYGYIDLTKTVSNPLGIVAVPHEAIYIHNSVQTGSGLVRVTWIHVECIPYVP</sequence>
<proteinExistence type="predicted"/>
<reference evidence="1" key="1">
    <citation type="journal article" date="2015" name="Nature">
        <title>Complex archaea that bridge the gap between prokaryotes and eukaryotes.</title>
        <authorList>
            <person name="Spang A."/>
            <person name="Saw J.H."/>
            <person name="Jorgensen S.L."/>
            <person name="Zaremba-Niedzwiedzka K."/>
            <person name="Martijn J."/>
            <person name="Lind A.E."/>
            <person name="van Eijk R."/>
            <person name="Schleper C."/>
            <person name="Guy L."/>
            <person name="Ettema T.J."/>
        </authorList>
    </citation>
    <scope>NUCLEOTIDE SEQUENCE</scope>
</reference>
<organism evidence="1">
    <name type="scientific">marine sediment metagenome</name>
    <dbReference type="NCBI Taxonomy" id="412755"/>
    <lineage>
        <taxon>unclassified sequences</taxon>
        <taxon>metagenomes</taxon>
        <taxon>ecological metagenomes</taxon>
    </lineage>
</organism>
<dbReference type="AlphaFoldDB" id="A0A0F9B6G9"/>
<protein>
    <submittedName>
        <fullName evidence="1">Uncharacterized protein</fullName>
    </submittedName>
</protein>
<evidence type="ECO:0000313" key="1">
    <source>
        <dbReference type="EMBL" id="KKK80136.1"/>
    </source>
</evidence>
<name>A0A0F9B6G9_9ZZZZ</name>
<gene>
    <name evidence="1" type="ORF">LCGC14_2826520</name>
</gene>
<comment type="caution">
    <text evidence="1">The sequence shown here is derived from an EMBL/GenBank/DDBJ whole genome shotgun (WGS) entry which is preliminary data.</text>
</comment>
<accession>A0A0F9B6G9</accession>
<dbReference type="EMBL" id="LAZR01053721">
    <property type="protein sequence ID" value="KKK80136.1"/>
    <property type="molecule type" value="Genomic_DNA"/>
</dbReference>